<proteinExistence type="predicted"/>
<dbReference type="InterPro" id="IPR006169">
    <property type="entry name" value="GTP1_OBG_dom"/>
</dbReference>
<dbReference type="PANTHER" id="PTHR11702:SF43">
    <property type="entry name" value="GTP-BINDING PROTEIN 10"/>
    <property type="match status" value="1"/>
</dbReference>
<dbReference type="RefSeq" id="XP_009061324.1">
    <property type="nucleotide sequence ID" value="XM_009063076.1"/>
</dbReference>
<name>V3ZZC4_LOTGI</name>
<evidence type="ECO:0000256" key="2">
    <source>
        <dbReference type="ARBA" id="ARBA00023134"/>
    </source>
</evidence>
<dbReference type="InterPro" id="IPR031167">
    <property type="entry name" value="G_OBG"/>
</dbReference>
<evidence type="ECO:0008006" key="7">
    <source>
        <dbReference type="Google" id="ProtNLM"/>
    </source>
</evidence>
<dbReference type="GO" id="GO:0005525">
    <property type="term" value="F:GTP binding"/>
    <property type="evidence" value="ECO:0007669"/>
    <property type="project" value="UniProtKB-KW"/>
</dbReference>
<dbReference type="InterPro" id="IPR036726">
    <property type="entry name" value="GTP1_OBG_dom_sf"/>
</dbReference>
<dbReference type="Proteomes" id="UP000030746">
    <property type="component" value="Unassembled WGS sequence"/>
</dbReference>
<dbReference type="InterPro" id="IPR006073">
    <property type="entry name" value="GTP-bd"/>
</dbReference>
<dbReference type="GO" id="GO:0005739">
    <property type="term" value="C:mitochondrion"/>
    <property type="evidence" value="ECO:0007669"/>
    <property type="project" value="TreeGrafter"/>
</dbReference>
<evidence type="ECO:0000313" key="5">
    <source>
        <dbReference type="EMBL" id="ESO88010.1"/>
    </source>
</evidence>
<dbReference type="HOGENOM" id="CLU_011747_2_3_1"/>
<dbReference type="SUPFAM" id="SSF52540">
    <property type="entry name" value="P-loop containing nucleoside triphosphate hydrolases"/>
    <property type="match status" value="1"/>
</dbReference>
<dbReference type="GeneID" id="20245046"/>
<sequence>MAAPMSYKGYVVIKKLDLSKILIRYASKLREATDKSQSQGKHKNTFIDSLRVYVRGGAGGQGHPRFGGIGGDGGNVVIRASKNTSLKSVFRLYPTKRFSAPTGKNSQKYRLLGDPGENLKIDVPVGISVQTDSGRVIGELDTEGQELVLARGGKGGNPDNGFLGRKGENRSVKLDLKLLADIGLVGFPNAGKSTFLSAVSRANPKIAAYPFTTIQPQLGIVEYPDSRRISIADLPGLIEGAHDNFGMGHRFLKHIERTKLLLMLVDINGFSLGVKYDLRTAFETILLLNKELELYMTDLTDRPTILVLNKIDTDSTSESKADKIIQDVKNLPETLKNVDNELHPKSLLKFDDIFTISAKEKLGLECVLSCIRNRLDYYAELKRTESDRIKGDVVEEIFDKRLV</sequence>
<dbReference type="Gene3D" id="3.40.50.300">
    <property type="entry name" value="P-loop containing nucleotide triphosphate hydrolases"/>
    <property type="match status" value="1"/>
</dbReference>
<feature type="domain" description="Obg" evidence="4">
    <location>
        <begin position="44"/>
        <end position="179"/>
    </location>
</feature>
<accession>V3ZZC4</accession>
<dbReference type="PRINTS" id="PR00326">
    <property type="entry name" value="GTP1OBG"/>
</dbReference>
<dbReference type="OMA" id="VFMVDIF"/>
<evidence type="ECO:0000259" key="3">
    <source>
        <dbReference type="PROSITE" id="PS51710"/>
    </source>
</evidence>
<keyword evidence="2" id="KW-0342">GTP-binding</keyword>
<dbReference type="AlphaFoldDB" id="V3ZZC4"/>
<dbReference type="PROSITE" id="PS51710">
    <property type="entry name" value="G_OBG"/>
    <property type="match status" value="1"/>
</dbReference>
<keyword evidence="6" id="KW-1185">Reference proteome</keyword>
<dbReference type="GO" id="GO:0003924">
    <property type="term" value="F:GTPase activity"/>
    <property type="evidence" value="ECO:0007669"/>
    <property type="project" value="InterPro"/>
</dbReference>
<evidence type="ECO:0000256" key="1">
    <source>
        <dbReference type="ARBA" id="ARBA00022741"/>
    </source>
</evidence>
<reference evidence="5 6" key="1">
    <citation type="journal article" date="2013" name="Nature">
        <title>Insights into bilaterian evolution from three spiralian genomes.</title>
        <authorList>
            <person name="Simakov O."/>
            <person name="Marletaz F."/>
            <person name="Cho S.J."/>
            <person name="Edsinger-Gonzales E."/>
            <person name="Havlak P."/>
            <person name="Hellsten U."/>
            <person name="Kuo D.H."/>
            <person name="Larsson T."/>
            <person name="Lv J."/>
            <person name="Arendt D."/>
            <person name="Savage R."/>
            <person name="Osoegawa K."/>
            <person name="de Jong P."/>
            <person name="Grimwood J."/>
            <person name="Chapman J.A."/>
            <person name="Shapiro H."/>
            <person name="Aerts A."/>
            <person name="Otillar R.P."/>
            <person name="Terry A.Y."/>
            <person name="Boore J.L."/>
            <person name="Grigoriev I.V."/>
            <person name="Lindberg D.R."/>
            <person name="Seaver E.C."/>
            <person name="Weisblat D.A."/>
            <person name="Putnam N.H."/>
            <person name="Rokhsar D.S."/>
        </authorList>
    </citation>
    <scope>NUCLEOTIDE SEQUENCE [LARGE SCALE GENOMIC DNA]</scope>
</reference>
<dbReference type="PANTHER" id="PTHR11702">
    <property type="entry name" value="DEVELOPMENTALLY REGULATED GTP-BINDING PROTEIN-RELATED"/>
    <property type="match status" value="1"/>
</dbReference>
<dbReference type="SUPFAM" id="SSF82051">
    <property type="entry name" value="Obg GTP-binding protein N-terminal domain"/>
    <property type="match status" value="1"/>
</dbReference>
<dbReference type="Pfam" id="PF01926">
    <property type="entry name" value="MMR_HSR1"/>
    <property type="match status" value="1"/>
</dbReference>
<dbReference type="GO" id="GO:0042254">
    <property type="term" value="P:ribosome biogenesis"/>
    <property type="evidence" value="ECO:0007669"/>
    <property type="project" value="UniProtKB-UniRule"/>
</dbReference>
<dbReference type="CDD" id="cd01898">
    <property type="entry name" value="Obg"/>
    <property type="match status" value="1"/>
</dbReference>
<feature type="domain" description="OBG-type G" evidence="3">
    <location>
        <begin position="180"/>
        <end position="376"/>
    </location>
</feature>
<dbReference type="InterPro" id="IPR045086">
    <property type="entry name" value="OBG_GTPase"/>
</dbReference>
<dbReference type="STRING" id="225164.V3ZZC4"/>
<protein>
    <recommendedName>
        <fullName evidence="7">OBG-type G domain-containing protein</fullName>
    </recommendedName>
</protein>
<dbReference type="PROSITE" id="PS51883">
    <property type="entry name" value="OBG"/>
    <property type="match status" value="1"/>
</dbReference>
<dbReference type="EMBL" id="KB202793">
    <property type="protein sequence ID" value="ESO88010.1"/>
    <property type="molecule type" value="Genomic_DNA"/>
</dbReference>
<keyword evidence="1" id="KW-0547">Nucleotide-binding</keyword>
<dbReference type="Pfam" id="PF01018">
    <property type="entry name" value="GTP1_OBG"/>
    <property type="match status" value="1"/>
</dbReference>
<dbReference type="OrthoDB" id="347018at2759"/>
<dbReference type="KEGG" id="lgi:LOTGIDRAFT_193870"/>
<gene>
    <name evidence="5" type="ORF">LOTGIDRAFT_193870</name>
</gene>
<dbReference type="Gene3D" id="2.70.210.12">
    <property type="entry name" value="GTP1/OBG domain"/>
    <property type="match status" value="1"/>
</dbReference>
<evidence type="ECO:0000259" key="4">
    <source>
        <dbReference type="PROSITE" id="PS51883"/>
    </source>
</evidence>
<dbReference type="CTD" id="20245046"/>
<dbReference type="InterPro" id="IPR027417">
    <property type="entry name" value="P-loop_NTPase"/>
</dbReference>
<organism evidence="5 6">
    <name type="scientific">Lottia gigantea</name>
    <name type="common">Giant owl limpet</name>
    <dbReference type="NCBI Taxonomy" id="225164"/>
    <lineage>
        <taxon>Eukaryota</taxon>
        <taxon>Metazoa</taxon>
        <taxon>Spiralia</taxon>
        <taxon>Lophotrochozoa</taxon>
        <taxon>Mollusca</taxon>
        <taxon>Gastropoda</taxon>
        <taxon>Patellogastropoda</taxon>
        <taxon>Lottioidea</taxon>
        <taxon>Lottiidae</taxon>
        <taxon>Lottia</taxon>
    </lineage>
</organism>
<evidence type="ECO:0000313" key="6">
    <source>
        <dbReference type="Proteomes" id="UP000030746"/>
    </source>
</evidence>